<dbReference type="PROSITE" id="PS50977">
    <property type="entry name" value="HTH_TETR_2"/>
    <property type="match status" value="1"/>
</dbReference>
<evidence type="ECO:0000256" key="4">
    <source>
        <dbReference type="PROSITE-ProRule" id="PRU00335"/>
    </source>
</evidence>
<name>A0A0L6CW99_9RHOB</name>
<dbReference type="PANTHER" id="PTHR30055">
    <property type="entry name" value="HTH-TYPE TRANSCRIPTIONAL REGULATOR RUTR"/>
    <property type="match status" value="1"/>
</dbReference>
<dbReference type="EMBL" id="LGVV01000013">
    <property type="protein sequence ID" value="KNX42039.1"/>
    <property type="molecule type" value="Genomic_DNA"/>
</dbReference>
<keyword evidence="1" id="KW-0805">Transcription regulation</keyword>
<dbReference type="Proteomes" id="UP000037046">
    <property type="component" value="Unassembled WGS sequence"/>
</dbReference>
<organism evidence="7 8">
    <name type="scientific">Roseovarius tolerans</name>
    <dbReference type="NCBI Taxonomy" id="74031"/>
    <lineage>
        <taxon>Bacteria</taxon>
        <taxon>Pseudomonadati</taxon>
        <taxon>Pseudomonadota</taxon>
        <taxon>Alphaproteobacteria</taxon>
        <taxon>Rhodobacterales</taxon>
        <taxon>Roseobacteraceae</taxon>
        <taxon>Roseovarius</taxon>
    </lineage>
</organism>
<dbReference type="Gene3D" id="1.10.357.10">
    <property type="entry name" value="Tetracycline Repressor, domain 2"/>
    <property type="match status" value="1"/>
</dbReference>
<dbReference type="STRING" id="74031.SAMN04488077_11435"/>
<evidence type="ECO:0000313" key="8">
    <source>
        <dbReference type="Proteomes" id="UP000037046"/>
    </source>
</evidence>
<evidence type="ECO:0000256" key="2">
    <source>
        <dbReference type="ARBA" id="ARBA00023125"/>
    </source>
</evidence>
<keyword evidence="3" id="KW-0804">Transcription</keyword>
<dbReference type="PATRIC" id="fig|74031.6.peg.1408"/>
<dbReference type="InterPro" id="IPR039536">
    <property type="entry name" value="TetR_C_Proteobacteria"/>
</dbReference>
<dbReference type="GO" id="GO:0003700">
    <property type="term" value="F:DNA-binding transcription factor activity"/>
    <property type="evidence" value="ECO:0007669"/>
    <property type="project" value="TreeGrafter"/>
</dbReference>
<evidence type="ECO:0000256" key="3">
    <source>
        <dbReference type="ARBA" id="ARBA00023163"/>
    </source>
</evidence>
<accession>A0A0L6CW99</accession>
<dbReference type="GO" id="GO:0000976">
    <property type="term" value="F:transcription cis-regulatory region binding"/>
    <property type="evidence" value="ECO:0007669"/>
    <property type="project" value="TreeGrafter"/>
</dbReference>
<dbReference type="InterPro" id="IPR001647">
    <property type="entry name" value="HTH_TetR"/>
</dbReference>
<feature type="region of interest" description="Disordered" evidence="5">
    <location>
        <begin position="1"/>
        <end position="23"/>
    </location>
</feature>
<dbReference type="Pfam" id="PF00440">
    <property type="entry name" value="TetR_N"/>
    <property type="match status" value="1"/>
</dbReference>
<proteinExistence type="predicted"/>
<dbReference type="OrthoDB" id="9816431at2"/>
<keyword evidence="2 4" id="KW-0238">DNA-binding</keyword>
<dbReference type="InterPro" id="IPR050109">
    <property type="entry name" value="HTH-type_TetR-like_transc_reg"/>
</dbReference>
<evidence type="ECO:0000256" key="5">
    <source>
        <dbReference type="SAM" id="MobiDB-lite"/>
    </source>
</evidence>
<dbReference type="SUPFAM" id="SSF46689">
    <property type="entry name" value="Homeodomain-like"/>
    <property type="match status" value="1"/>
</dbReference>
<dbReference type="InterPro" id="IPR009057">
    <property type="entry name" value="Homeodomain-like_sf"/>
</dbReference>
<gene>
    <name evidence="7" type="primary">slmA</name>
    <name evidence="7" type="ORF">ROTO_13800</name>
</gene>
<protein>
    <submittedName>
        <fullName evidence="7">Nucleoid occlusion factor SlmA</fullName>
    </submittedName>
</protein>
<evidence type="ECO:0000313" key="7">
    <source>
        <dbReference type="EMBL" id="KNX42039.1"/>
    </source>
</evidence>
<sequence length="221" mass="24320">MGSIPVKRPPIGQCDPGRRGRPVTLSTDARRKAIFAALEELHSEAGLDGATMQAIARHAGMSKRTLYDVFPSRTTLLRAYMDKVAEQFIQPLSAPETALPIAERLTRLMSRNARHQGYGLPLEILRTFMAQVPACPEIGRDLVDRLMQRDLRILTAELDRGVARAEINLDDTGKAAALLLDMLRPWPLESLLDPSRLASPEGFAARTRLAIGVFLGGVMAR</sequence>
<feature type="DNA-binding region" description="H-T-H motif" evidence="4">
    <location>
        <begin position="51"/>
        <end position="70"/>
    </location>
</feature>
<dbReference type="Pfam" id="PF14246">
    <property type="entry name" value="TetR_C_7"/>
    <property type="match status" value="1"/>
</dbReference>
<dbReference type="PANTHER" id="PTHR30055:SF234">
    <property type="entry name" value="HTH-TYPE TRANSCRIPTIONAL REGULATOR BETI"/>
    <property type="match status" value="1"/>
</dbReference>
<evidence type="ECO:0000259" key="6">
    <source>
        <dbReference type="PROSITE" id="PS50977"/>
    </source>
</evidence>
<dbReference type="AlphaFoldDB" id="A0A0L6CW99"/>
<evidence type="ECO:0000256" key="1">
    <source>
        <dbReference type="ARBA" id="ARBA00023015"/>
    </source>
</evidence>
<feature type="domain" description="HTH tetR-type" evidence="6">
    <location>
        <begin position="28"/>
        <end position="88"/>
    </location>
</feature>
<comment type="caution">
    <text evidence="7">The sequence shown here is derived from an EMBL/GenBank/DDBJ whole genome shotgun (WGS) entry which is preliminary data.</text>
</comment>
<reference evidence="8" key="1">
    <citation type="submission" date="2015-07" db="EMBL/GenBank/DDBJ databases">
        <title>Draft Genome Sequence of Roseovarius tolerans EL-164, a producer of N-Acylated Alanine Methyl Esters (NAMEs).</title>
        <authorList>
            <person name="Voget S."/>
            <person name="Bruns H."/>
            <person name="Wagner-Doebler I."/>
            <person name="Schulz S."/>
            <person name="Daniel R."/>
        </authorList>
    </citation>
    <scope>NUCLEOTIDE SEQUENCE [LARGE SCALE GENOMIC DNA]</scope>
    <source>
        <strain evidence="8">EL-164</strain>
    </source>
</reference>
<keyword evidence="8" id="KW-1185">Reference proteome</keyword>